<sequence length="273" mass="32377">MKKKLQKQMDSMMEMTMGAITNNTKLVPALNELFKYAPKDEKSQFILLHEIANQYLHELLDIDSEFHDYSFEEGIKICIEEKVDYLKERFQICTIQFQLEDITRTITLPKRLPLADMTYFLMSSLDIACYYDFMINCEGIDYSLEEMQMCSIADLCLEKNDMFLLSFFNSETDEFYPVTGKLINEELNKKEIELECIHVLEAKNDGPWVDENEHRTLEEQNDQLVSGFFFNKMFYERPDLFEELENGKDIEELLFEMIDEELNDDVFDTELLN</sequence>
<dbReference type="AlphaFoldDB" id="A0A395WBD6"/>
<gene>
    <name evidence="1" type="ORF">DWW32_01660</name>
</gene>
<dbReference type="RefSeq" id="WP_118324529.1">
    <property type="nucleotide sequence ID" value="NZ_CATXNH010000007.1"/>
</dbReference>
<dbReference type="EMBL" id="QRYQ01000002">
    <property type="protein sequence ID" value="RGU93745.1"/>
    <property type="molecule type" value="Genomic_DNA"/>
</dbReference>
<name>A0A395WBD6_9FIRM</name>
<accession>A0A395WBD6</accession>
<dbReference type="Proteomes" id="UP000265489">
    <property type="component" value="Unassembled WGS sequence"/>
</dbReference>
<organism evidence="1 2">
    <name type="scientific">Holdemanella biformis</name>
    <dbReference type="NCBI Taxonomy" id="1735"/>
    <lineage>
        <taxon>Bacteria</taxon>
        <taxon>Bacillati</taxon>
        <taxon>Bacillota</taxon>
        <taxon>Erysipelotrichia</taxon>
        <taxon>Erysipelotrichales</taxon>
        <taxon>Erysipelotrichaceae</taxon>
        <taxon>Holdemanella</taxon>
    </lineage>
</organism>
<comment type="caution">
    <text evidence="1">The sequence shown here is derived from an EMBL/GenBank/DDBJ whole genome shotgun (WGS) entry which is preliminary data.</text>
</comment>
<protein>
    <submittedName>
        <fullName evidence="1">Uncharacterized protein</fullName>
    </submittedName>
</protein>
<dbReference type="GeneID" id="66578545"/>
<reference evidence="1 2" key="1">
    <citation type="submission" date="2018-08" db="EMBL/GenBank/DDBJ databases">
        <title>A genome reference for cultivated species of the human gut microbiota.</title>
        <authorList>
            <person name="Zou Y."/>
            <person name="Xue W."/>
            <person name="Luo G."/>
        </authorList>
    </citation>
    <scope>NUCLEOTIDE SEQUENCE [LARGE SCALE GENOMIC DNA]</scope>
    <source>
        <strain evidence="1 2">AF15-20</strain>
    </source>
</reference>
<evidence type="ECO:0000313" key="2">
    <source>
        <dbReference type="Proteomes" id="UP000265489"/>
    </source>
</evidence>
<proteinExistence type="predicted"/>
<evidence type="ECO:0000313" key="1">
    <source>
        <dbReference type="EMBL" id="RGU93745.1"/>
    </source>
</evidence>